<evidence type="ECO:0000313" key="3">
    <source>
        <dbReference type="Proteomes" id="UP000292580"/>
    </source>
</evidence>
<comment type="caution">
    <text evidence="2">The sequence shown here is derived from an EMBL/GenBank/DDBJ whole genome shotgun (WGS) entry which is preliminary data.</text>
</comment>
<name>A0A483CPU4_9EURY</name>
<dbReference type="EMBL" id="PGCL01000002">
    <property type="protein sequence ID" value="TAJ45030.1"/>
    <property type="molecule type" value="Genomic_DNA"/>
</dbReference>
<protein>
    <submittedName>
        <fullName evidence="2">Sugar phosphate isomerase/epimerase</fullName>
    </submittedName>
</protein>
<dbReference type="GO" id="GO:0016853">
    <property type="term" value="F:isomerase activity"/>
    <property type="evidence" value="ECO:0007669"/>
    <property type="project" value="UniProtKB-KW"/>
</dbReference>
<evidence type="ECO:0000259" key="1">
    <source>
        <dbReference type="Pfam" id="PF01261"/>
    </source>
</evidence>
<keyword evidence="3" id="KW-1185">Reference proteome</keyword>
<dbReference type="Gene3D" id="3.20.20.150">
    <property type="entry name" value="Divalent-metal-dependent TIM barrel enzymes"/>
    <property type="match status" value="1"/>
</dbReference>
<dbReference type="SUPFAM" id="SSF51658">
    <property type="entry name" value="Xylose isomerase-like"/>
    <property type="match status" value="1"/>
</dbReference>
<reference evidence="2 3" key="1">
    <citation type="submission" date="2017-11" db="EMBL/GenBank/DDBJ databases">
        <title>Isolation and Characterization of Methanofollis Species from Methane Seep Offshore SW Taiwan.</title>
        <authorList>
            <person name="Teng N.-H."/>
            <person name="Lai M.-C."/>
            <person name="Chen S.-C."/>
        </authorList>
    </citation>
    <scope>NUCLEOTIDE SEQUENCE [LARGE SCALE GENOMIC DNA]</scope>
    <source>
        <strain evidence="2 3">FWC-SCC2</strain>
    </source>
</reference>
<dbReference type="InterPro" id="IPR013022">
    <property type="entry name" value="Xyl_isomerase-like_TIM-brl"/>
</dbReference>
<dbReference type="PANTHER" id="PTHR12110:SF21">
    <property type="entry name" value="XYLOSE ISOMERASE-LIKE TIM BARREL DOMAIN-CONTAINING PROTEIN"/>
    <property type="match status" value="1"/>
</dbReference>
<keyword evidence="2" id="KW-0413">Isomerase</keyword>
<evidence type="ECO:0000313" key="2">
    <source>
        <dbReference type="EMBL" id="TAJ45030.1"/>
    </source>
</evidence>
<dbReference type="Pfam" id="PF01261">
    <property type="entry name" value="AP_endonuc_2"/>
    <property type="match status" value="1"/>
</dbReference>
<dbReference type="AlphaFoldDB" id="A0A483CPU4"/>
<dbReference type="Proteomes" id="UP000292580">
    <property type="component" value="Unassembled WGS sequence"/>
</dbReference>
<dbReference type="RefSeq" id="WP_130646840.1">
    <property type="nucleotide sequence ID" value="NZ_PGCL01000002.1"/>
</dbReference>
<organism evidence="2 3">
    <name type="scientific">Methanofollis fontis</name>
    <dbReference type="NCBI Taxonomy" id="2052832"/>
    <lineage>
        <taxon>Archaea</taxon>
        <taxon>Methanobacteriati</taxon>
        <taxon>Methanobacteriota</taxon>
        <taxon>Stenosarchaea group</taxon>
        <taxon>Methanomicrobia</taxon>
        <taxon>Methanomicrobiales</taxon>
        <taxon>Methanomicrobiaceae</taxon>
        <taxon>Methanofollis</taxon>
    </lineage>
</organism>
<sequence>MTVRPYFASSSKVWEDVAWIFGIEEAGFAGWEISADGNYRLDEPAKKKRVVETLASTTLDATVHAPYTDLNPASINDPIWQESVRQICACVENAADFTDRVTMHPGYLSPAGKLLPGRVWDQQKEALRIIGRCGEENGVLVCLENMINIPEFLCHDPYELLGITGGIEGIGVTFDIGHANTVGNVGDFLKEIGNASHLHIHDNHGSSDEHLPLGDGTIDWEAAGHAIAGGYHGGIAVVEGRNLDEAERSLQIFRRCFV</sequence>
<proteinExistence type="predicted"/>
<dbReference type="InterPro" id="IPR036237">
    <property type="entry name" value="Xyl_isomerase-like_sf"/>
</dbReference>
<dbReference type="PANTHER" id="PTHR12110">
    <property type="entry name" value="HYDROXYPYRUVATE ISOMERASE"/>
    <property type="match status" value="1"/>
</dbReference>
<gene>
    <name evidence="2" type="ORF">CUJ86_05165</name>
</gene>
<accession>A0A483CPU4</accession>
<dbReference type="InterPro" id="IPR050312">
    <property type="entry name" value="IolE/XylAMocC-like"/>
</dbReference>
<feature type="domain" description="Xylose isomerase-like TIM barrel" evidence="1">
    <location>
        <begin position="24"/>
        <end position="255"/>
    </location>
</feature>
<dbReference type="OrthoDB" id="372143at2157"/>